<keyword evidence="20" id="KW-1185">Reference proteome</keyword>
<comment type="caution">
    <text evidence="19">The sequence shown here is derived from an EMBL/GenBank/DDBJ whole genome shotgun (WGS) entry which is preliminary data.</text>
</comment>
<evidence type="ECO:0000256" key="13">
    <source>
        <dbReference type="ARBA" id="ARBA00023157"/>
    </source>
</evidence>
<keyword evidence="4" id="KW-0109">Calcium transport</keyword>
<evidence type="ECO:0000256" key="5">
    <source>
        <dbReference type="ARBA" id="ARBA00022673"/>
    </source>
</evidence>
<keyword evidence="2" id="KW-0813">Transport</keyword>
<evidence type="ECO:0000313" key="20">
    <source>
        <dbReference type="Proteomes" id="UP001162483"/>
    </source>
</evidence>
<keyword evidence="9" id="KW-0851">Voltage-gated channel</keyword>
<evidence type="ECO:0000256" key="6">
    <source>
        <dbReference type="ARBA" id="ARBA00022692"/>
    </source>
</evidence>
<evidence type="ECO:0000256" key="4">
    <source>
        <dbReference type="ARBA" id="ARBA00022568"/>
    </source>
</evidence>
<dbReference type="InterPro" id="IPR027359">
    <property type="entry name" value="Volt_channel_dom_sf"/>
</dbReference>
<keyword evidence="11" id="KW-0406">Ion transport</keyword>
<gene>
    <name evidence="19" type="ORF">SPARVUS_LOCUS2396267</name>
</gene>
<evidence type="ECO:0000256" key="3">
    <source>
        <dbReference type="ARBA" id="ARBA00022553"/>
    </source>
</evidence>
<evidence type="ECO:0000256" key="9">
    <source>
        <dbReference type="ARBA" id="ARBA00022882"/>
    </source>
</evidence>
<evidence type="ECO:0000256" key="12">
    <source>
        <dbReference type="ARBA" id="ARBA00023136"/>
    </source>
</evidence>
<keyword evidence="7" id="KW-0677">Repeat</keyword>
<feature type="signal peptide" evidence="17">
    <location>
        <begin position="1"/>
        <end position="20"/>
    </location>
</feature>
<keyword evidence="13" id="KW-1015">Disulfide bond</keyword>
<protein>
    <recommendedName>
        <fullName evidence="18">Ion transport domain-containing protein</fullName>
    </recommendedName>
</protein>
<reference evidence="19" key="1">
    <citation type="submission" date="2023-05" db="EMBL/GenBank/DDBJ databases">
        <authorList>
            <person name="Stuckert A."/>
        </authorList>
    </citation>
    <scope>NUCLEOTIDE SEQUENCE</scope>
</reference>
<evidence type="ECO:0000313" key="19">
    <source>
        <dbReference type="EMBL" id="CAI9544004.1"/>
    </source>
</evidence>
<keyword evidence="6" id="KW-0812">Transmembrane</keyword>
<evidence type="ECO:0000256" key="8">
    <source>
        <dbReference type="ARBA" id="ARBA00022837"/>
    </source>
</evidence>
<dbReference type="Pfam" id="PF00520">
    <property type="entry name" value="Ion_trans"/>
    <property type="match status" value="1"/>
</dbReference>
<dbReference type="PANTHER" id="PTHR45628:SF10">
    <property type="entry name" value="VOLTAGE-DEPENDENT L-TYPE CALCIUM CHANNEL SUBUNIT ALPHA-1C"/>
    <property type="match status" value="1"/>
</dbReference>
<evidence type="ECO:0000256" key="14">
    <source>
        <dbReference type="ARBA" id="ARBA00023180"/>
    </source>
</evidence>
<accession>A0ABN9B8W0</accession>
<dbReference type="PANTHER" id="PTHR45628">
    <property type="entry name" value="VOLTAGE-DEPENDENT CALCIUM CHANNEL TYPE A SUBUNIT ALPHA-1"/>
    <property type="match status" value="1"/>
</dbReference>
<dbReference type="Gene3D" id="1.20.120.350">
    <property type="entry name" value="Voltage-gated potassium channels. Chain C"/>
    <property type="match status" value="1"/>
</dbReference>
<evidence type="ECO:0000256" key="2">
    <source>
        <dbReference type="ARBA" id="ARBA00022448"/>
    </source>
</evidence>
<dbReference type="SUPFAM" id="SSF81324">
    <property type="entry name" value="Voltage-gated potassium channels"/>
    <property type="match status" value="1"/>
</dbReference>
<dbReference type="InterPro" id="IPR005821">
    <property type="entry name" value="Ion_trans_dom"/>
</dbReference>
<evidence type="ECO:0000256" key="7">
    <source>
        <dbReference type="ARBA" id="ARBA00022737"/>
    </source>
</evidence>
<sequence length="86" mass="9717">MFVLILLNTICLAMQHYGQSCSFKEAMNILNMLFTGLFTVEMILKLIAFKPKHYFCDAWNTFDALIVVGSIVDIAITEINVSNLPL</sequence>
<comment type="subcellular location">
    <subcellularLocation>
        <location evidence="1">Membrane</location>
        <topology evidence="1">Multi-pass membrane protein</topology>
    </subcellularLocation>
</comment>
<name>A0ABN9B8W0_9NEOB</name>
<keyword evidence="14" id="KW-0325">Glycoprotein</keyword>
<dbReference type="Proteomes" id="UP001162483">
    <property type="component" value="Unassembled WGS sequence"/>
</dbReference>
<keyword evidence="17" id="KW-0732">Signal</keyword>
<feature type="chain" id="PRO_5046805410" description="Ion transport domain-containing protein" evidence="17">
    <location>
        <begin position="21"/>
        <end position="86"/>
    </location>
</feature>
<evidence type="ECO:0000256" key="16">
    <source>
        <dbReference type="ARBA" id="ARBA00036634"/>
    </source>
</evidence>
<keyword evidence="5" id="KW-0107">Calcium channel</keyword>
<dbReference type="InterPro" id="IPR050599">
    <property type="entry name" value="VDCC_alpha-1_subunit"/>
</dbReference>
<dbReference type="EMBL" id="CATNWA010002893">
    <property type="protein sequence ID" value="CAI9544004.1"/>
    <property type="molecule type" value="Genomic_DNA"/>
</dbReference>
<keyword evidence="12" id="KW-0472">Membrane</keyword>
<feature type="domain" description="Ion transport" evidence="18">
    <location>
        <begin position="1"/>
        <end position="79"/>
    </location>
</feature>
<proteinExistence type="predicted"/>
<comment type="catalytic activity">
    <reaction evidence="16">
        <text>Ca(2+)(in) = Ca(2+)(out)</text>
        <dbReference type="Rhea" id="RHEA:29671"/>
        <dbReference type="ChEBI" id="CHEBI:29108"/>
    </reaction>
</comment>
<keyword evidence="10" id="KW-1133">Transmembrane helix</keyword>
<organism evidence="19 20">
    <name type="scientific">Staurois parvus</name>
    <dbReference type="NCBI Taxonomy" id="386267"/>
    <lineage>
        <taxon>Eukaryota</taxon>
        <taxon>Metazoa</taxon>
        <taxon>Chordata</taxon>
        <taxon>Craniata</taxon>
        <taxon>Vertebrata</taxon>
        <taxon>Euteleostomi</taxon>
        <taxon>Amphibia</taxon>
        <taxon>Batrachia</taxon>
        <taxon>Anura</taxon>
        <taxon>Neobatrachia</taxon>
        <taxon>Ranoidea</taxon>
        <taxon>Ranidae</taxon>
        <taxon>Staurois</taxon>
    </lineage>
</organism>
<evidence type="ECO:0000256" key="1">
    <source>
        <dbReference type="ARBA" id="ARBA00004141"/>
    </source>
</evidence>
<feature type="non-terminal residue" evidence="19">
    <location>
        <position position="86"/>
    </location>
</feature>
<evidence type="ECO:0000256" key="10">
    <source>
        <dbReference type="ARBA" id="ARBA00022989"/>
    </source>
</evidence>
<evidence type="ECO:0000256" key="15">
    <source>
        <dbReference type="ARBA" id="ARBA00023303"/>
    </source>
</evidence>
<evidence type="ECO:0000256" key="11">
    <source>
        <dbReference type="ARBA" id="ARBA00023065"/>
    </source>
</evidence>
<keyword evidence="3" id="KW-0597">Phosphoprotein</keyword>
<keyword evidence="8" id="KW-0106">Calcium</keyword>
<evidence type="ECO:0000256" key="17">
    <source>
        <dbReference type="SAM" id="SignalP"/>
    </source>
</evidence>
<keyword evidence="15" id="KW-0407">Ion channel</keyword>
<evidence type="ECO:0000259" key="18">
    <source>
        <dbReference type="Pfam" id="PF00520"/>
    </source>
</evidence>